<evidence type="ECO:0000256" key="1">
    <source>
        <dbReference type="SAM" id="MobiDB-lite"/>
    </source>
</evidence>
<feature type="region of interest" description="Disordered" evidence="1">
    <location>
        <begin position="18"/>
        <end position="73"/>
    </location>
</feature>
<feature type="compositionally biased region" description="Low complexity" evidence="1">
    <location>
        <begin position="18"/>
        <end position="32"/>
    </location>
</feature>
<proteinExistence type="predicted"/>
<feature type="region of interest" description="Disordered" evidence="1">
    <location>
        <begin position="349"/>
        <end position="381"/>
    </location>
</feature>
<reference evidence="2" key="1">
    <citation type="submission" date="2023-10" db="EMBL/GenBank/DDBJ databases">
        <authorList>
            <person name="Chen Y."/>
            <person name="Shah S."/>
            <person name="Dougan E. K."/>
            <person name="Thang M."/>
            <person name="Chan C."/>
        </authorList>
    </citation>
    <scope>NUCLEOTIDE SEQUENCE [LARGE SCALE GENOMIC DNA]</scope>
</reference>
<feature type="compositionally biased region" description="Acidic residues" evidence="1">
    <location>
        <begin position="363"/>
        <end position="374"/>
    </location>
</feature>
<dbReference type="Proteomes" id="UP001189429">
    <property type="component" value="Unassembled WGS sequence"/>
</dbReference>
<gene>
    <name evidence="2" type="ORF">PCOR1329_LOCUS58183</name>
</gene>
<evidence type="ECO:0000313" key="3">
    <source>
        <dbReference type="Proteomes" id="UP001189429"/>
    </source>
</evidence>
<name>A0ABN9VKY7_9DINO</name>
<protein>
    <recommendedName>
        <fullName evidence="4">RRM domain-containing protein</fullName>
    </recommendedName>
</protein>
<dbReference type="InterPro" id="IPR035979">
    <property type="entry name" value="RBD_domain_sf"/>
</dbReference>
<dbReference type="InterPro" id="IPR012677">
    <property type="entry name" value="Nucleotide-bd_a/b_plait_sf"/>
</dbReference>
<evidence type="ECO:0008006" key="4">
    <source>
        <dbReference type="Google" id="ProtNLM"/>
    </source>
</evidence>
<comment type="caution">
    <text evidence="2">The sequence shown here is derived from an EMBL/GenBank/DDBJ whole genome shotgun (WGS) entry which is preliminary data.</text>
</comment>
<dbReference type="EMBL" id="CAUYUJ010017205">
    <property type="protein sequence ID" value="CAK0872822.1"/>
    <property type="molecule type" value="Genomic_DNA"/>
</dbReference>
<dbReference type="SUPFAM" id="SSF54928">
    <property type="entry name" value="RNA-binding domain, RBD"/>
    <property type="match status" value="1"/>
</dbReference>
<organism evidence="2 3">
    <name type="scientific">Prorocentrum cordatum</name>
    <dbReference type="NCBI Taxonomy" id="2364126"/>
    <lineage>
        <taxon>Eukaryota</taxon>
        <taxon>Sar</taxon>
        <taxon>Alveolata</taxon>
        <taxon>Dinophyceae</taxon>
        <taxon>Prorocentrales</taxon>
        <taxon>Prorocentraceae</taxon>
        <taxon>Prorocentrum</taxon>
    </lineage>
</organism>
<evidence type="ECO:0000313" key="2">
    <source>
        <dbReference type="EMBL" id="CAK0872822.1"/>
    </source>
</evidence>
<keyword evidence="3" id="KW-1185">Reference proteome</keyword>
<dbReference type="Gene3D" id="3.30.70.330">
    <property type="match status" value="1"/>
</dbReference>
<sequence>MDDFVGRVHEELYEVLYPQPARQEAAPEAAPPVQNTEDAHGRGAPPEWAGGRQPGAAADAGEPGLRGRRRAGGSKAGVAAEELDLRAYLARLARQRESLALRELCGRQARLAKLQEDLVLRELCGFQAPQVASDLAAVAERQDDAMLQELYQWQAECAGAAAAQLGHGLLVPELWWPPAELAGAATAKPGEGLLLHHLGVPLCADGHTGVGVGNAPDVWAAPASLCSWGAAPRSPRVQQPAQASSLQAVMQEIAEVDAGSVILVRKIKKMGFSSRRLLRDHFSQFGMVAKVLMAHSRLKGSEQPRLRPASLGFVVMRSSAEAEHAFAAGSTQEVSGVSIDVLRFVRRGGGVPEGPDRGQGLDELPEDALPEEAVEAASEGP</sequence>
<accession>A0ABN9VKY7</accession>